<dbReference type="InterPro" id="IPR005175">
    <property type="entry name" value="PPC_dom"/>
</dbReference>
<accession>A0ABD4TLT6</accession>
<comment type="caution">
    <text evidence="2">The sequence shown here is derived from an EMBL/GenBank/DDBJ whole genome shotgun (WGS) entry which is preliminary data.</text>
</comment>
<dbReference type="PANTHER" id="PTHR34988">
    <property type="entry name" value="PROTEIN, PUTATIVE-RELATED"/>
    <property type="match status" value="1"/>
</dbReference>
<dbReference type="Pfam" id="PF03479">
    <property type="entry name" value="PCC"/>
    <property type="match status" value="1"/>
</dbReference>
<gene>
    <name evidence="2" type="ORF">FTO68_06070</name>
</gene>
<evidence type="ECO:0000313" key="2">
    <source>
        <dbReference type="EMBL" id="MCQ1538552.1"/>
    </source>
</evidence>
<sequence>MQYSEGTVGRVFFLRFDDGEDLIESVRSFIQKIQIRHGVISFLGALHSAGLVTGPEEAVIPPVPHKEHIKGGWECLGTATIYPGEDGPSLHLHAAAGRGRDAVCGCLRTDCRVYLVVEAVIWEALGIEGERIHDPQIGAALPVLANRL</sequence>
<name>A0ABD4TLT6_9EURY</name>
<dbReference type="RefSeq" id="WP_255332498.1">
    <property type="nucleotide sequence ID" value="NZ_VOTZ01000011.1"/>
</dbReference>
<keyword evidence="3" id="KW-1185">Reference proteome</keyword>
<dbReference type="CDD" id="cd11378">
    <property type="entry name" value="DUF296"/>
    <property type="match status" value="1"/>
</dbReference>
<proteinExistence type="predicted"/>
<reference evidence="2 3" key="1">
    <citation type="submission" date="2019-08" db="EMBL/GenBank/DDBJ databases">
        <authorList>
            <person name="Chen S.-C."/>
            <person name="Lai M.-C."/>
            <person name="You Y.-T."/>
        </authorList>
    </citation>
    <scope>NUCLEOTIDE SEQUENCE [LARGE SCALE GENOMIC DNA]</scope>
    <source>
        <strain evidence="2 3">P2F9704a</strain>
    </source>
</reference>
<dbReference type="AlphaFoldDB" id="A0ABD4TLT6"/>
<dbReference type="PANTHER" id="PTHR34988:SF1">
    <property type="entry name" value="DNA-BINDING PROTEIN"/>
    <property type="match status" value="1"/>
</dbReference>
<protein>
    <submittedName>
        <fullName evidence="2">DUF296 domain-containing protein</fullName>
    </submittedName>
</protein>
<dbReference type="Proteomes" id="UP001524383">
    <property type="component" value="Unassembled WGS sequence"/>
</dbReference>
<dbReference type="PROSITE" id="PS51742">
    <property type="entry name" value="PPC"/>
    <property type="match status" value="1"/>
</dbReference>
<evidence type="ECO:0000313" key="3">
    <source>
        <dbReference type="Proteomes" id="UP001524383"/>
    </source>
</evidence>
<dbReference type="EMBL" id="VOTZ01000011">
    <property type="protein sequence ID" value="MCQ1538552.1"/>
    <property type="molecule type" value="Genomic_DNA"/>
</dbReference>
<evidence type="ECO:0000259" key="1">
    <source>
        <dbReference type="PROSITE" id="PS51742"/>
    </source>
</evidence>
<dbReference type="Gene3D" id="3.30.1330.80">
    <property type="entry name" value="Hypothetical protein, similar to alpha- acetolactate decarboxylase, domain 2"/>
    <property type="match status" value="1"/>
</dbReference>
<feature type="domain" description="PPC" evidence="1">
    <location>
        <begin position="6"/>
        <end position="145"/>
    </location>
</feature>
<dbReference type="SUPFAM" id="SSF117856">
    <property type="entry name" value="AF0104/ALDC/Ptd012-like"/>
    <property type="match status" value="1"/>
</dbReference>
<organism evidence="2 3">
    <name type="scientific">Methanocalculus taiwanensis</name>
    <dbReference type="NCBI Taxonomy" id="106207"/>
    <lineage>
        <taxon>Archaea</taxon>
        <taxon>Methanobacteriati</taxon>
        <taxon>Methanobacteriota</taxon>
        <taxon>Stenosarchaea group</taxon>
        <taxon>Methanomicrobia</taxon>
        <taxon>Methanomicrobiales</taxon>
        <taxon>Methanocalculaceae</taxon>
        <taxon>Methanocalculus</taxon>
    </lineage>
</organism>